<dbReference type="InterPro" id="IPR050281">
    <property type="entry name" value="Flavin_monoamine_oxidase"/>
</dbReference>
<evidence type="ECO:0000256" key="4">
    <source>
        <dbReference type="ARBA" id="ARBA00022490"/>
    </source>
</evidence>
<reference evidence="9" key="1">
    <citation type="submission" date="2023-07" db="EMBL/GenBank/DDBJ databases">
        <authorList>
            <person name="Stuckert A."/>
        </authorList>
    </citation>
    <scope>NUCLEOTIDE SEQUENCE</scope>
</reference>
<dbReference type="EMBL" id="CAUEEQ010005347">
    <property type="protein sequence ID" value="CAJ0928656.1"/>
    <property type="molecule type" value="Genomic_DNA"/>
</dbReference>
<protein>
    <recommendedName>
        <fullName evidence="8">Amine oxidase domain-containing protein</fullName>
    </recommendedName>
</protein>
<dbReference type="Gene3D" id="3.90.660.10">
    <property type="match status" value="1"/>
</dbReference>
<accession>A0ABN9L1T0</accession>
<evidence type="ECO:0000256" key="3">
    <source>
        <dbReference type="ARBA" id="ARBA00005995"/>
    </source>
</evidence>
<evidence type="ECO:0000313" key="10">
    <source>
        <dbReference type="Proteomes" id="UP001176940"/>
    </source>
</evidence>
<name>A0ABN9L1T0_9NEOB</name>
<dbReference type="SUPFAM" id="SSF54373">
    <property type="entry name" value="FAD-linked reductases, C-terminal domain"/>
    <property type="match status" value="1"/>
</dbReference>
<evidence type="ECO:0000256" key="6">
    <source>
        <dbReference type="ARBA" id="ARBA00022827"/>
    </source>
</evidence>
<dbReference type="PANTHER" id="PTHR10742">
    <property type="entry name" value="FLAVIN MONOAMINE OXIDASE"/>
    <property type="match status" value="1"/>
</dbReference>
<evidence type="ECO:0000259" key="8">
    <source>
        <dbReference type="Pfam" id="PF01593"/>
    </source>
</evidence>
<feature type="domain" description="Amine oxidase" evidence="8">
    <location>
        <begin position="17"/>
        <end position="137"/>
    </location>
</feature>
<gene>
    <name evidence="9" type="ORF">RIMI_LOCUS3531995</name>
</gene>
<dbReference type="PANTHER" id="PTHR10742:SF405">
    <property type="entry name" value="PEROXISOMAL N(1)-ACETYL-SPERMINE_SPERMIDINE OXIDASE"/>
    <property type="match status" value="1"/>
</dbReference>
<keyword evidence="4" id="KW-0963">Cytoplasm</keyword>
<keyword evidence="7" id="KW-0560">Oxidoreductase</keyword>
<comment type="cofactor">
    <cofactor evidence="1">
        <name>FAD</name>
        <dbReference type="ChEBI" id="CHEBI:57692"/>
    </cofactor>
</comment>
<evidence type="ECO:0000256" key="7">
    <source>
        <dbReference type="ARBA" id="ARBA00023002"/>
    </source>
</evidence>
<dbReference type="InterPro" id="IPR002937">
    <property type="entry name" value="Amino_oxidase"/>
</dbReference>
<evidence type="ECO:0000313" key="9">
    <source>
        <dbReference type="EMBL" id="CAJ0928656.1"/>
    </source>
</evidence>
<proteinExistence type="inferred from homology"/>
<evidence type="ECO:0000256" key="5">
    <source>
        <dbReference type="ARBA" id="ARBA00022630"/>
    </source>
</evidence>
<dbReference type="Pfam" id="PF01593">
    <property type="entry name" value="Amino_oxidase"/>
    <property type="match status" value="1"/>
</dbReference>
<keyword evidence="6" id="KW-0274">FAD</keyword>
<keyword evidence="10" id="KW-1185">Reference proteome</keyword>
<keyword evidence="5" id="KW-0285">Flavoprotein</keyword>
<dbReference type="Proteomes" id="UP001176940">
    <property type="component" value="Unassembled WGS sequence"/>
</dbReference>
<comment type="similarity">
    <text evidence="3">Belongs to the flavin monoamine oxidase family.</text>
</comment>
<evidence type="ECO:0000256" key="2">
    <source>
        <dbReference type="ARBA" id="ARBA00004496"/>
    </source>
</evidence>
<organism evidence="9 10">
    <name type="scientific">Ranitomeya imitator</name>
    <name type="common">mimic poison frog</name>
    <dbReference type="NCBI Taxonomy" id="111125"/>
    <lineage>
        <taxon>Eukaryota</taxon>
        <taxon>Metazoa</taxon>
        <taxon>Chordata</taxon>
        <taxon>Craniata</taxon>
        <taxon>Vertebrata</taxon>
        <taxon>Euteleostomi</taxon>
        <taxon>Amphibia</taxon>
        <taxon>Batrachia</taxon>
        <taxon>Anura</taxon>
        <taxon>Neobatrachia</taxon>
        <taxon>Hyloidea</taxon>
        <taxon>Dendrobatidae</taxon>
        <taxon>Dendrobatinae</taxon>
        <taxon>Ranitomeya</taxon>
    </lineage>
</organism>
<comment type="subcellular location">
    <subcellularLocation>
        <location evidence="2">Cytoplasm</location>
    </subcellularLocation>
</comment>
<evidence type="ECO:0000256" key="1">
    <source>
        <dbReference type="ARBA" id="ARBA00001974"/>
    </source>
</evidence>
<sequence length="176" mass="20207">MSQIMSGFRKEKEKAGVLKKRAMDFFSPILPPGKLQAIKNLGFGTNNKILLEYEKPFWDPNTTLIQPVWEGDSPLTEAKKDLRQNWMKKLSIFVVLEPPKHMGHVLCGFIAGEESEFMETLTDEEVLSSMTDYFRRFTVRNKYLIPYQPLRVLAPTDKSVSVNVVDIVPVITLVMR</sequence>
<comment type="caution">
    <text evidence="9">The sequence shown here is derived from an EMBL/GenBank/DDBJ whole genome shotgun (WGS) entry which is preliminary data.</text>
</comment>